<organism evidence="3 4">
    <name type="scientific">Pseudooceanicola albus</name>
    <dbReference type="NCBI Taxonomy" id="2692189"/>
    <lineage>
        <taxon>Bacteria</taxon>
        <taxon>Pseudomonadati</taxon>
        <taxon>Pseudomonadota</taxon>
        <taxon>Alphaproteobacteria</taxon>
        <taxon>Rhodobacterales</taxon>
        <taxon>Paracoccaceae</taxon>
        <taxon>Pseudooceanicola</taxon>
    </lineage>
</organism>
<sequence>MRSFVLSLRLLLALALLSWAGAGPGHAAAMAVAQDCEGMMMAPSEGADAPGGGMIHLPSDPGDAGHAADLCAVFCAHSTPASQPAPPLSLDGRLSGRAPSWPAGDRLPSRSVAPENPPPRA</sequence>
<gene>
    <name evidence="3" type="ORF">GR170_22840</name>
</gene>
<evidence type="ECO:0008006" key="5">
    <source>
        <dbReference type="Google" id="ProtNLM"/>
    </source>
</evidence>
<dbReference type="RefSeq" id="WP_160896799.1">
    <property type="nucleotide sequence ID" value="NZ_WUMU01000033.1"/>
</dbReference>
<accession>A0A6L7GAQ7</accession>
<dbReference type="Proteomes" id="UP000477911">
    <property type="component" value="Unassembled WGS sequence"/>
</dbReference>
<feature type="region of interest" description="Disordered" evidence="1">
    <location>
        <begin position="79"/>
        <end position="121"/>
    </location>
</feature>
<proteinExistence type="predicted"/>
<evidence type="ECO:0000256" key="2">
    <source>
        <dbReference type="SAM" id="SignalP"/>
    </source>
</evidence>
<name>A0A6L7GAQ7_9RHOB</name>
<evidence type="ECO:0000313" key="4">
    <source>
        <dbReference type="Proteomes" id="UP000477911"/>
    </source>
</evidence>
<keyword evidence="4" id="KW-1185">Reference proteome</keyword>
<feature type="signal peptide" evidence="2">
    <location>
        <begin position="1"/>
        <end position="27"/>
    </location>
</feature>
<reference evidence="3 4" key="1">
    <citation type="submission" date="2019-12" db="EMBL/GenBank/DDBJ databases">
        <authorList>
            <person name="Li M."/>
        </authorList>
    </citation>
    <scope>NUCLEOTIDE SEQUENCE [LARGE SCALE GENOMIC DNA]</scope>
    <source>
        <strain evidence="3 4">GBMRC 2024</strain>
    </source>
</reference>
<evidence type="ECO:0000256" key="1">
    <source>
        <dbReference type="SAM" id="MobiDB-lite"/>
    </source>
</evidence>
<feature type="chain" id="PRO_5026924264" description="DUF2946 domain-containing protein" evidence="2">
    <location>
        <begin position="28"/>
        <end position="121"/>
    </location>
</feature>
<protein>
    <recommendedName>
        <fullName evidence="5">DUF2946 domain-containing protein</fullName>
    </recommendedName>
</protein>
<evidence type="ECO:0000313" key="3">
    <source>
        <dbReference type="EMBL" id="MXN20677.1"/>
    </source>
</evidence>
<dbReference type="AlphaFoldDB" id="A0A6L7GAQ7"/>
<comment type="caution">
    <text evidence="3">The sequence shown here is derived from an EMBL/GenBank/DDBJ whole genome shotgun (WGS) entry which is preliminary data.</text>
</comment>
<keyword evidence="2" id="KW-0732">Signal</keyword>
<dbReference type="EMBL" id="WUMU01000033">
    <property type="protein sequence ID" value="MXN20677.1"/>
    <property type="molecule type" value="Genomic_DNA"/>
</dbReference>